<keyword evidence="1" id="KW-0813">Transport</keyword>
<keyword evidence="1" id="KW-0496">Mitochondrion</keyword>
<dbReference type="InterPro" id="IPR050365">
    <property type="entry name" value="TIM50"/>
</dbReference>
<comment type="subcellular location">
    <subcellularLocation>
        <location evidence="1">Mitochondrion inner membrane</location>
        <topology evidence="1">Single-pass membrane protein</topology>
    </subcellularLocation>
</comment>
<evidence type="ECO:0000256" key="1">
    <source>
        <dbReference type="RuleBase" id="RU365079"/>
    </source>
</evidence>
<dbReference type="EMBL" id="JAAAID010001110">
    <property type="protein sequence ID" value="KAG0011648.1"/>
    <property type="molecule type" value="Genomic_DNA"/>
</dbReference>
<dbReference type="Pfam" id="PF03031">
    <property type="entry name" value="NIF"/>
    <property type="match status" value="1"/>
</dbReference>
<evidence type="ECO:0000313" key="4">
    <source>
        <dbReference type="Proteomes" id="UP000703661"/>
    </source>
</evidence>
<comment type="caution">
    <text evidence="3">The sequence shown here is derived from an EMBL/GenBank/DDBJ whole genome shotgun (WGS) entry which is preliminary data.</text>
</comment>
<name>A0A9P6MS99_9FUNG</name>
<dbReference type="SMART" id="SM00577">
    <property type="entry name" value="CPDc"/>
    <property type="match status" value="1"/>
</dbReference>
<dbReference type="GO" id="GO:0015031">
    <property type="term" value="P:protein transport"/>
    <property type="evidence" value="ECO:0007669"/>
    <property type="project" value="UniProtKB-KW"/>
</dbReference>
<dbReference type="InterPro" id="IPR036412">
    <property type="entry name" value="HAD-like_sf"/>
</dbReference>
<dbReference type="PROSITE" id="PS50969">
    <property type="entry name" value="FCP1"/>
    <property type="match status" value="1"/>
</dbReference>
<dbReference type="GO" id="GO:0005744">
    <property type="term" value="C:TIM23 mitochondrial import inner membrane translocase complex"/>
    <property type="evidence" value="ECO:0007669"/>
    <property type="project" value="UniProtKB-UniRule"/>
</dbReference>
<comment type="subunit">
    <text evidence="1">Component of the TIM23 complex.</text>
</comment>
<protein>
    <recommendedName>
        <fullName evidence="1">Mitochondrial import inner membrane translocase subunit TIM50</fullName>
    </recommendedName>
</protein>
<evidence type="ECO:0000259" key="2">
    <source>
        <dbReference type="PROSITE" id="PS50969"/>
    </source>
</evidence>
<reference evidence="3" key="1">
    <citation type="journal article" date="2020" name="Fungal Divers.">
        <title>Resolving the Mortierellaceae phylogeny through synthesis of multi-gene phylogenetics and phylogenomics.</title>
        <authorList>
            <person name="Vandepol N."/>
            <person name="Liber J."/>
            <person name="Desiro A."/>
            <person name="Na H."/>
            <person name="Kennedy M."/>
            <person name="Barry K."/>
            <person name="Grigoriev I.V."/>
            <person name="Miller A.N."/>
            <person name="O'Donnell K."/>
            <person name="Stajich J.E."/>
            <person name="Bonito G."/>
        </authorList>
    </citation>
    <scope>NUCLEOTIDE SEQUENCE</scope>
    <source>
        <strain evidence="3">NRRL 2769</strain>
    </source>
</reference>
<dbReference type="InterPro" id="IPR004274">
    <property type="entry name" value="FCP1_dom"/>
</dbReference>
<feature type="domain" description="FCP1 homology" evidence="2">
    <location>
        <begin position="12"/>
        <end position="188"/>
    </location>
</feature>
<dbReference type="SUPFAM" id="SSF56784">
    <property type="entry name" value="HAD-like"/>
    <property type="match status" value="1"/>
</dbReference>
<dbReference type="PANTHER" id="PTHR12210">
    <property type="entry name" value="DULLARD PROTEIN PHOSPHATASE"/>
    <property type="match status" value="1"/>
</dbReference>
<dbReference type="InterPro" id="IPR023214">
    <property type="entry name" value="HAD_sf"/>
</dbReference>
<keyword evidence="4" id="KW-1185">Reference proteome</keyword>
<keyword evidence="1" id="KW-0811">Translocation</keyword>
<comment type="similarity">
    <text evidence="1">Belongs to the TIM50 family.</text>
</comment>
<keyword evidence="1" id="KW-0809">Transit peptide</keyword>
<keyword evidence="1" id="KW-0653">Protein transport</keyword>
<proteinExistence type="inferred from homology"/>
<dbReference type="Proteomes" id="UP000703661">
    <property type="component" value="Unassembled WGS sequence"/>
</dbReference>
<organism evidence="3 4">
    <name type="scientific">Entomortierella chlamydospora</name>
    <dbReference type="NCBI Taxonomy" id="101097"/>
    <lineage>
        <taxon>Eukaryota</taxon>
        <taxon>Fungi</taxon>
        <taxon>Fungi incertae sedis</taxon>
        <taxon>Mucoromycota</taxon>
        <taxon>Mortierellomycotina</taxon>
        <taxon>Mortierellomycetes</taxon>
        <taxon>Mortierellales</taxon>
        <taxon>Mortierellaceae</taxon>
        <taxon>Entomortierella</taxon>
    </lineage>
</organism>
<dbReference type="AlphaFoldDB" id="A0A9P6MS99"/>
<sequence>MDKALEEPVALTEPHKLLVILDLNGTLFYRTRGNNRSITPRPYLSEFLDFLFKNCRVMVWSSAQPQSVEAMLGHGFGNYVDRLDRIWNRTHFRLTPEDYSKKVLTIKDLEFVWEGIEKEKKVAKNATTKHEKFFVEFDQTNTVLIDDSKDKIQLQPYNGLALRDFDVDLARAGTDDELPKVVRYLEKLTYQKNVSAYMRLHPFDTNEEINKDIAKGTKEVETADLADVIDDLAHRLEKNTL</sequence>
<gene>
    <name evidence="3" type="ORF">BGZ80_000534</name>
</gene>
<dbReference type="OrthoDB" id="1711508at2759"/>
<accession>A0A9P6MS99</accession>
<dbReference type="Gene3D" id="3.40.50.1000">
    <property type="entry name" value="HAD superfamily/HAD-like"/>
    <property type="match status" value="1"/>
</dbReference>
<evidence type="ECO:0000313" key="3">
    <source>
        <dbReference type="EMBL" id="KAG0011648.1"/>
    </source>
</evidence>
<comment type="function">
    <text evidence="1">Essential component of the TIM23 complex, a complex that mediates the translocation of transit peptide-containing proteins across the mitochondrial inner membrane.</text>
</comment>